<evidence type="ECO:0000313" key="2">
    <source>
        <dbReference type="EMBL" id="ELR5216419.1"/>
    </source>
</evidence>
<sequence length="274" mass="31086">MKNKMTVMGQGFAHPEIKLNDINETTFADMLPIIRSDINGQLINGVSAKALHESLGVGRDFSTWIDGRVADYNFIKGVDYLDIDSPVSGKQSTKNNQWVTKRGGDRRSKDYFLSMNMAKELGMVERTEQGRLIRQYFIKCEEALHKVAPTITKQLRHQLKSRLKVASYFKPMCSALELARMEQGKNTLPHHYTTESNMLNRIVLGGLTAKAWAKQNGIIGNPRDAMSETQLEHLSYLEQTNTTLIELGMDYHARKDKLIGLSQKWLAQRVEVAQ</sequence>
<proteinExistence type="predicted"/>
<dbReference type="EMBL" id="ABEXCJ040000001">
    <property type="protein sequence ID" value="ELR5216419.1"/>
    <property type="molecule type" value="Genomic_DNA"/>
</dbReference>
<comment type="caution">
    <text evidence="2">The sequence shown here is derived from an EMBL/GenBank/DDBJ whole genome shotgun (WGS) entry which is preliminary data.</text>
</comment>
<dbReference type="EMBL" id="ABEXCJ050000001">
    <property type="protein sequence ID" value="EMR4588606.1"/>
    <property type="molecule type" value="Genomic_DNA"/>
</dbReference>
<accession>A0AAD2VPJ1</accession>
<organism evidence="2">
    <name type="scientific">Providencia rettgeri</name>
    <dbReference type="NCBI Taxonomy" id="587"/>
    <lineage>
        <taxon>Bacteria</taxon>
        <taxon>Pseudomonadati</taxon>
        <taxon>Pseudomonadota</taxon>
        <taxon>Gammaproteobacteria</taxon>
        <taxon>Enterobacterales</taxon>
        <taxon>Morganellaceae</taxon>
        <taxon>Providencia</taxon>
    </lineage>
</organism>
<evidence type="ECO:0000313" key="3">
    <source>
        <dbReference type="EMBL" id="EMR4588606.1"/>
    </source>
</evidence>
<feature type="domain" description="AntA/AntB antirepressor" evidence="1">
    <location>
        <begin position="46"/>
        <end position="127"/>
    </location>
</feature>
<dbReference type="AlphaFoldDB" id="A0AAD2VPJ1"/>
<gene>
    <name evidence="3" type="ORF">M0K77_000881</name>
    <name evidence="2" type="ORF">M0K77_RS04405</name>
</gene>
<dbReference type="InterPro" id="IPR013557">
    <property type="entry name" value="AntA/B_antirep"/>
</dbReference>
<dbReference type="Pfam" id="PF08346">
    <property type="entry name" value="AntA"/>
    <property type="match status" value="1"/>
</dbReference>
<protein>
    <submittedName>
        <fullName evidence="2">AntA/AntB antirepressor family protein</fullName>
    </submittedName>
</protein>
<evidence type="ECO:0000259" key="1">
    <source>
        <dbReference type="Pfam" id="PF08346"/>
    </source>
</evidence>
<name>A0AAD2VPJ1_PRORE</name>
<reference evidence="2" key="1">
    <citation type="submission" date="2023-10" db="EMBL/GenBank/DDBJ databases">
        <authorList>
            <consortium name="Clinical and Environmental Microbiology Branch: Whole genome sequencing antimicrobial resistance pathogens in the healthcare setting"/>
        </authorList>
    </citation>
    <scope>NUCLEOTIDE SEQUENCE</scope>
    <source>
        <strain evidence="2">2020QW-00022</strain>
    </source>
</reference>